<keyword evidence="1" id="KW-0479">Metal-binding</keyword>
<dbReference type="Gene3D" id="1.10.1900.10">
    <property type="entry name" value="c-terminal domain of poly(a) binding protein"/>
    <property type="match status" value="1"/>
</dbReference>
<keyword evidence="5" id="KW-0175">Coiled coil</keyword>
<evidence type="ECO:0000259" key="8">
    <source>
        <dbReference type="PROSITE" id="PS51309"/>
    </source>
</evidence>
<comment type="caution">
    <text evidence="9">The sequence shown here is derived from an EMBL/GenBank/DDBJ whole genome shotgun (WGS) entry which is preliminary data.</text>
</comment>
<evidence type="ECO:0000313" key="9">
    <source>
        <dbReference type="EMBL" id="CAG9335326.1"/>
    </source>
</evidence>
<evidence type="ECO:0000256" key="3">
    <source>
        <dbReference type="ARBA" id="ARBA00022833"/>
    </source>
</evidence>
<keyword evidence="3" id="KW-0862">Zinc</keyword>
<dbReference type="InterPro" id="IPR002004">
    <property type="entry name" value="PABP_HYD_C"/>
</dbReference>
<dbReference type="Pfam" id="PF00643">
    <property type="entry name" value="zf-B_box"/>
    <property type="match status" value="1"/>
</dbReference>
<dbReference type="Gene3D" id="3.30.160.60">
    <property type="entry name" value="Classic Zinc Finger"/>
    <property type="match status" value="1"/>
</dbReference>
<dbReference type="SUPFAM" id="SSF63570">
    <property type="entry name" value="PABC (PABP) domain"/>
    <property type="match status" value="1"/>
</dbReference>
<dbReference type="PANTHER" id="PTHR47156:SF6">
    <property type="entry name" value="C2H2-TYPE DOMAIN-CONTAINING PROTEIN-RELATED"/>
    <property type="match status" value="1"/>
</dbReference>
<dbReference type="Gene3D" id="3.30.40.10">
    <property type="entry name" value="Zinc/RING finger domain, C3HC4 (zinc finger)"/>
    <property type="match status" value="1"/>
</dbReference>
<feature type="domain" description="PABC" evidence="8">
    <location>
        <begin position="320"/>
        <end position="398"/>
    </location>
</feature>
<evidence type="ECO:0000256" key="4">
    <source>
        <dbReference type="PROSITE-ProRule" id="PRU00024"/>
    </source>
</evidence>
<dbReference type="InterPro" id="IPR013083">
    <property type="entry name" value="Znf_RING/FYVE/PHD"/>
</dbReference>
<name>A0AAU9KMN0_9CILI</name>
<sequence>MSVDNKKPSKAIYRKQINDFPACQICAYPYDTYSRLPKLLDCGHTICLMCAESLIKGRSIQCPFDKTSTNLGYLSKLRVNYALLDIVEEGSLISMCEIHNQEVIAYCQNDSALLCVDCVFKHLSHDFYSLNDNRSRLKAEKSKKKLFEFHDKIINIRDKYQNSLNNLGPYLLHIEKVVDEHIQAFKAAETSLINEIKEGTEKCITAIKSLKEVQEIKKIGENLNTTVNRCNKELKKVNEDIQKFDSASTAEQISWELEENFFQEIPTVKNFNIIACSVKINYEEAIRRKEIDKSDFVWLKKAENLDSNNNLENLAFMVSSVSLIIPDLSKYPNNSHKQILGEHLYPLVLALAPSDTAAKITTMILDLPNNDILRMLKNHIDLKAEVEKFANALKSACP</sequence>
<proteinExistence type="predicted"/>
<dbReference type="PROSITE" id="PS50119">
    <property type="entry name" value="ZF_BBOX"/>
    <property type="match status" value="1"/>
</dbReference>
<feature type="domain" description="B box-type" evidence="7">
    <location>
        <begin position="91"/>
        <end position="130"/>
    </location>
</feature>
<dbReference type="InterPro" id="IPR017907">
    <property type="entry name" value="Znf_RING_CS"/>
</dbReference>
<feature type="coiled-coil region" evidence="5">
    <location>
        <begin position="220"/>
        <end position="247"/>
    </location>
</feature>
<evidence type="ECO:0000259" key="6">
    <source>
        <dbReference type="PROSITE" id="PS50089"/>
    </source>
</evidence>
<dbReference type="Pfam" id="PF00658">
    <property type="entry name" value="MLLE"/>
    <property type="match status" value="1"/>
</dbReference>
<dbReference type="PANTHER" id="PTHR47156">
    <property type="entry name" value="PROTEIN CBG20824"/>
    <property type="match status" value="1"/>
</dbReference>
<evidence type="ECO:0000313" key="10">
    <source>
        <dbReference type="Proteomes" id="UP001162131"/>
    </source>
</evidence>
<dbReference type="AlphaFoldDB" id="A0AAU9KMN0"/>
<dbReference type="SMART" id="SM00517">
    <property type="entry name" value="PolyA"/>
    <property type="match status" value="1"/>
</dbReference>
<dbReference type="InterPro" id="IPR036053">
    <property type="entry name" value="PABP-dom"/>
</dbReference>
<accession>A0AAU9KMN0</accession>
<dbReference type="Proteomes" id="UP001162131">
    <property type="component" value="Unassembled WGS sequence"/>
</dbReference>
<organism evidence="9 10">
    <name type="scientific">Blepharisma stoltei</name>
    <dbReference type="NCBI Taxonomy" id="1481888"/>
    <lineage>
        <taxon>Eukaryota</taxon>
        <taxon>Sar</taxon>
        <taxon>Alveolata</taxon>
        <taxon>Ciliophora</taxon>
        <taxon>Postciliodesmatophora</taxon>
        <taxon>Heterotrichea</taxon>
        <taxon>Heterotrichida</taxon>
        <taxon>Blepharismidae</taxon>
        <taxon>Blepharisma</taxon>
    </lineage>
</organism>
<dbReference type="Pfam" id="PF13445">
    <property type="entry name" value="zf-RING_UBOX"/>
    <property type="match status" value="1"/>
</dbReference>
<dbReference type="SUPFAM" id="SSF57850">
    <property type="entry name" value="RING/U-box"/>
    <property type="match status" value="1"/>
</dbReference>
<evidence type="ECO:0000256" key="5">
    <source>
        <dbReference type="SAM" id="Coils"/>
    </source>
</evidence>
<dbReference type="EMBL" id="CAJZBQ010000062">
    <property type="protein sequence ID" value="CAG9335326.1"/>
    <property type="molecule type" value="Genomic_DNA"/>
</dbReference>
<dbReference type="InterPro" id="IPR052667">
    <property type="entry name" value="E3_ubiquitin-ligase_RING"/>
</dbReference>
<dbReference type="GO" id="GO:0003723">
    <property type="term" value="F:RNA binding"/>
    <property type="evidence" value="ECO:0007669"/>
    <property type="project" value="InterPro"/>
</dbReference>
<dbReference type="GO" id="GO:0008270">
    <property type="term" value="F:zinc ion binding"/>
    <property type="evidence" value="ECO:0007669"/>
    <property type="project" value="UniProtKB-KW"/>
</dbReference>
<dbReference type="SMART" id="SM00184">
    <property type="entry name" value="RING"/>
    <property type="match status" value="1"/>
</dbReference>
<keyword evidence="2 4" id="KW-0863">Zinc-finger</keyword>
<keyword evidence="10" id="KW-1185">Reference proteome</keyword>
<dbReference type="PROSITE" id="PS51309">
    <property type="entry name" value="PABC"/>
    <property type="match status" value="1"/>
</dbReference>
<dbReference type="SMART" id="SM00336">
    <property type="entry name" value="BBOX"/>
    <property type="match status" value="1"/>
</dbReference>
<dbReference type="InterPro" id="IPR001841">
    <property type="entry name" value="Znf_RING"/>
</dbReference>
<reference evidence="9" key="1">
    <citation type="submission" date="2021-09" db="EMBL/GenBank/DDBJ databases">
        <authorList>
            <consortium name="AG Swart"/>
            <person name="Singh M."/>
            <person name="Singh A."/>
            <person name="Seah K."/>
            <person name="Emmerich C."/>
        </authorList>
    </citation>
    <scope>NUCLEOTIDE SEQUENCE</scope>
    <source>
        <strain evidence="9">ATCC30299</strain>
    </source>
</reference>
<dbReference type="PROSITE" id="PS50089">
    <property type="entry name" value="ZF_RING_2"/>
    <property type="match status" value="1"/>
</dbReference>
<evidence type="ECO:0000256" key="1">
    <source>
        <dbReference type="ARBA" id="ARBA00022723"/>
    </source>
</evidence>
<protein>
    <recommendedName>
        <fullName evidence="11">RING-type domain-containing protein</fullName>
    </recommendedName>
</protein>
<evidence type="ECO:0008006" key="11">
    <source>
        <dbReference type="Google" id="ProtNLM"/>
    </source>
</evidence>
<feature type="domain" description="RING-type" evidence="6">
    <location>
        <begin position="23"/>
        <end position="66"/>
    </location>
</feature>
<gene>
    <name evidence="9" type="ORF">BSTOLATCC_MIC63803</name>
</gene>
<evidence type="ECO:0000259" key="7">
    <source>
        <dbReference type="PROSITE" id="PS50119"/>
    </source>
</evidence>
<dbReference type="SUPFAM" id="SSF57845">
    <property type="entry name" value="B-box zinc-binding domain"/>
    <property type="match status" value="1"/>
</dbReference>
<dbReference type="InterPro" id="IPR027370">
    <property type="entry name" value="Znf-RING_euk"/>
</dbReference>
<dbReference type="PROSITE" id="PS00518">
    <property type="entry name" value="ZF_RING_1"/>
    <property type="match status" value="1"/>
</dbReference>
<dbReference type="InterPro" id="IPR000315">
    <property type="entry name" value="Znf_B-box"/>
</dbReference>
<evidence type="ECO:0000256" key="2">
    <source>
        <dbReference type="ARBA" id="ARBA00022771"/>
    </source>
</evidence>